<dbReference type="SUPFAM" id="SSF56104">
    <property type="entry name" value="SAICAR synthase-like"/>
    <property type="match status" value="1"/>
</dbReference>
<dbReference type="PANTHER" id="PTHR12400:SF51">
    <property type="entry name" value="INOSITOL POLYPHOSPHATE MULTIKINASE"/>
    <property type="match status" value="1"/>
</dbReference>
<dbReference type="PANTHER" id="PTHR12400">
    <property type="entry name" value="INOSITOL POLYPHOSPHATE KINASE"/>
    <property type="match status" value="1"/>
</dbReference>
<feature type="transmembrane region" description="Helical" evidence="10">
    <location>
        <begin position="502"/>
        <end position="520"/>
    </location>
</feature>
<protein>
    <recommendedName>
        <fullName evidence="8">Inositol polyphosphate multikinase</fullName>
        <ecNumber evidence="8">2.7.1.140</ecNumber>
        <ecNumber evidence="8">2.7.1.151</ecNumber>
    </recommendedName>
</protein>
<dbReference type="GO" id="GO:0005634">
    <property type="term" value="C:nucleus"/>
    <property type="evidence" value="ECO:0007669"/>
    <property type="project" value="TreeGrafter"/>
</dbReference>
<dbReference type="GO" id="GO:0032958">
    <property type="term" value="P:inositol phosphate biosynthetic process"/>
    <property type="evidence" value="ECO:0007669"/>
    <property type="project" value="InterPro"/>
</dbReference>
<dbReference type="GO" id="GO:0005737">
    <property type="term" value="C:cytoplasm"/>
    <property type="evidence" value="ECO:0007669"/>
    <property type="project" value="TreeGrafter"/>
</dbReference>
<evidence type="ECO:0000256" key="10">
    <source>
        <dbReference type="SAM" id="Phobius"/>
    </source>
</evidence>
<dbReference type="InterPro" id="IPR038286">
    <property type="entry name" value="IPK_sf"/>
</dbReference>
<evidence type="ECO:0000256" key="1">
    <source>
        <dbReference type="ARBA" id="ARBA00007374"/>
    </source>
</evidence>
<evidence type="ECO:0000313" key="12">
    <source>
        <dbReference type="Proteomes" id="UP001465755"/>
    </source>
</evidence>
<comment type="similarity">
    <text evidence="1 8">Belongs to the inositol phosphokinase (IPK) family.</text>
</comment>
<organism evidence="11 12">
    <name type="scientific">Symbiochloris irregularis</name>
    <dbReference type="NCBI Taxonomy" id="706552"/>
    <lineage>
        <taxon>Eukaryota</taxon>
        <taxon>Viridiplantae</taxon>
        <taxon>Chlorophyta</taxon>
        <taxon>core chlorophytes</taxon>
        <taxon>Trebouxiophyceae</taxon>
        <taxon>Trebouxiales</taxon>
        <taxon>Trebouxiaceae</taxon>
        <taxon>Symbiochloris</taxon>
    </lineage>
</organism>
<evidence type="ECO:0000256" key="8">
    <source>
        <dbReference type="RuleBase" id="RU363090"/>
    </source>
</evidence>
<keyword evidence="3 8" id="KW-0547">Nucleotide-binding</keyword>
<dbReference type="Proteomes" id="UP001465755">
    <property type="component" value="Unassembled WGS sequence"/>
</dbReference>
<feature type="region of interest" description="Disordered" evidence="9">
    <location>
        <begin position="66"/>
        <end position="89"/>
    </location>
</feature>
<dbReference type="GO" id="GO:0051765">
    <property type="term" value="F:inositol tetrakisphosphate kinase activity"/>
    <property type="evidence" value="ECO:0007669"/>
    <property type="project" value="TreeGrafter"/>
</dbReference>
<dbReference type="GO" id="GO:0005524">
    <property type="term" value="F:ATP binding"/>
    <property type="evidence" value="ECO:0007669"/>
    <property type="project" value="UniProtKB-KW"/>
</dbReference>
<accession>A0AAW1NN25</accession>
<comment type="catalytic activity">
    <reaction evidence="7 8">
        <text>1D-myo-inositol 1,3,4,6-tetrakisphosphate + ATP = 1D-myo-inositol 1,3,4,5,6-pentakisphosphate + ADP + H(+)</text>
        <dbReference type="Rhea" id="RHEA:12717"/>
        <dbReference type="ChEBI" id="CHEBI:15378"/>
        <dbReference type="ChEBI" id="CHEBI:30616"/>
        <dbReference type="ChEBI" id="CHEBI:57660"/>
        <dbReference type="ChEBI" id="CHEBI:57733"/>
        <dbReference type="ChEBI" id="CHEBI:456216"/>
        <dbReference type="EC" id="2.7.1.140"/>
    </reaction>
</comment>
<comment type="caution">
    <text evidence="11">The sequence shown here is derived from an EMBL/GenBank/DDBJ whole genome shotgun (WGS) entry which is preliminary data.</text>
</comment>
<keyword evidence="10" id="KW-0472">Membrane</keyword>
<dbReference type="GO" id="GO:0008440">
    <property type="term" value="F:inositol-1,4,5-trisphosphate 3-kinase activity"/>
    <property type="evidence" value="ECO:0007669"/>
    <property type="project" value="TreeGrafter"/>
</dbReference>
<evidence type="ECO:0000256" key="2">
    <source>
        <dbReference type="ARBA" id="ARBA00022679"/>
    </source>
</evidence>
<sequence length="521" mass="55856">MNDSLTIDNVRLRPCKHQVAGHLFEEGKAGSWVDDAGHFYKPLQVGPRGRREREFYERIHGELASETSTAASGTEHQPQEQQEASISGRTSSGVMHLPFSVRNATLLQTIPKFSGLVELDGTVLVELEDVAERYKHPSIVDIKVGFRTWYPGADPRYIERCKLKDAATTQAALGFKICGMQVYRHCQRGYWRASKRWCKQLPQDTVNKALVRFANNEAGLSPQDVYGGPAGAIAQLKQLEAWFQVQRDFVFYSSSVLIIYEGDAESAESANVSIRLRASLLATLPLSLSTQAKTGSVASPDVISHTGRQLQQTTSQTVTVTIAPYCTQPTSLVPLSVKNSAGYRSSCGNAAGNAVPCQTSPSPANFSVNQGSSLAVTFTGAASSYVFLGGALNDGFSNNAQTCYTTVTQTSAASNTITQLSDSGFVFTPTGAVCSQFYNNTIGTLTLLAFDTATSQYVGGVYYAAACKVDIGVIIVPNAQSQLSPSQLYPLPDSAASIAGNMVQILAVALLGAGIMLAMLH</sequence>
<comment type="function">
    <text evidence="8">Inositol phosphate kinase with a broad substrate specificity.</text>
</comment>
<reference evidence="11 12" key="1">
    <citation type="journal article" date="2024" name="Nat. Commun.">
        <title>Phylogenomics reveals the evolutionary origins of lichenization in chlorophyte algae.</title>
        <authorList>
            <person name="Puginier C."/>
            <person name="Libourel C."/>
            <person name="Otte J."/>
            <person name="Skaloud P."/>
            <person name="Haon M."/>
            <person name="Grisel S."/>
            <person name="Petersen M."/>
            <person name="Berrin J.G."/>
            <person name="Delaux P.M."/>
            <person name="Dal Grande F."/>
            <person name="Keller J."/>
        </authorList>
    </citation>
    <scope>NUCLEOTIDE SEQUENCE [LARGE SCALE GENOMIC DNA]</scope>
    <source>
        <strain evidence="11 12">SAG 2036</strain>
    </source>
</reference>
<evidence type="ECO:0000256" key="3">
    <source>
        <dbReference type="ARBA" id="ARBA00022741"/>
    </source>
</evidence>
<dbReference type="Pfam" id="PF03770">
    <property type="entry name" value="IPK"/>
    <property type="match status" value="1"/>
</dbReference>
<keyword evidence="2 8" id="KW-0808">Transferase</keyword>
<keyword evidence="5 8" id="KW-0067">ATP-binding</keyword>
<comment type="catalytic activity">
    <reaction evidence="6 8">
        <text>1D-myo-inositol 1,4,5-trisphosphate + 2 ATP = 1D-myo-inositol 1,3,4,5,6-pentakisphosphate + 2 ADP + 2 H(+)</text>
        <dbReference type="Rhea" id="RHEA:32359"/>
        <dbReference type="ChEBI" id="CHEBI:15378"/>
        <dbReference type="ChEBI" id="CHEBI:30616"/>
        <dbReference type="ChEBI" id="CHEBI:57733"/>
        <dbReference type="ChEBI" id="CHEBI:203600"/>
        <dbReference type="ChEBI" id="CHEBI:456216"/>
        <dbReference type="EC" id="2.7.1.151"/>
    </reaction>
</comment>
<evidence type="ECO:0000256" key="6">
    <source>
        <dbReference type="ARBA" id="ARBA00036164"/>
    </source>
</evidence>
<dbReference type="InterPro" id="IPR005522">
    <property type="entry name" value="IPK"/>
</dbReference>
<name>A0AAW1NN25_9CHLO</name>
<evidence type="ECO:0000256" key="5">
    <source>
        <dbReference type="ARBA" id="ARBA00022840"/>
    </source>
</evidence>
<keyword evidence="10" id="KW-0812">Transmembrane</keyword>
<gene>
    <name evidence="11" type="ORF">WJX73_007967</name>
</gene>
<keyword evidence="4 8" id="KW-0418">Kinase</keyword>
<dbReference type="AlphaFoldDB" id="A0AAW1NN25"/>
<dbReference type="EMBL" id="JALJOQ010000286">
    <property type="protein sequence ID" value="KAK9785960.1"/>
    <property type="molecule type" value="Genomic_DNA"/>
</dbReference>
<dbReference type="EC" id="2.7.1.140" evidence="8"/>
<proteinExistence type="inferred from homology"/>
<evidence type="ECO:0000256" key="7">
    <source>
        <dbReference type="ARBA" id="ARBA00036525"/>
    </source>
</evidence>
<keyword evidence="10" id="KW-1133">Transmembrane helix</keyword>
<evidence type="ECO:0000256" key="4">
    <source>
        <dbReference type="ARBA" id="ARBA00022777"/>
    </source>
</evidence>
<evidence type="ECO:0000313" key="11">
    <source>
        <dbReference type="EMBL" id="KAK9785960.1"/>
    </source>
</evidence>
<keyword evidence="12" id="KW-1185">Reference proteome</keyword>
<evidence type="ECO:0000256" key="9">
    <source>
        <dbReference type="SAM" id="MobiDB-lite"/>
    </source>
</evidence>
<dbReference type="Gene3D" id="3.30.470.160">
    <property type="entry name" value="Inositol polyphosphate kinase"/>
    <property type="match status" value="1"/>
</dbReference>
<dbReference type="EC" id="2.7.1.151" evidence="8"/>